<organism evidence="2">
    <name type="scientific">Leptolyngbya sp. NK1-12</name>
    <dbReference type="NCBI Taxonomy" id="2547451"/>
    <lineage>
        <taxon>Bacteria</taxon>
        <taxon>Bacillati</taxon>
        <taxon>Cyanobacteriota</taxon>
        <taxon>Cyanophyceae</taxon>
        <taxon>Leptolyngbyales</taxon>
        <taxon>Leptolyngbyaceae</taxon>
        <taxon>Leptolyngbya group</taxon>
        <taxon>Leptolyngbya</taxon>
    </lineage>
</organism>
<accession>A0AA97AJV1</accession>
<feature type="compositionally biased region" description="Polar residues" evidence="1">
    <location>
        <begin position="1"/>
        <end position="15"/>
    </location>
</feature>
<name>A0AA97AJV1_9CYAN</name>
<dbReference type="EMBL" id="CP053586">
    <property type="protein sequence ID" value="WNZ23027.1"/>
    <property type="molecule type" value="Genomic_DNA"/>
</dbReference>
<feature type="compositionally biased region" description="Basic and acidic residues" evidence="1">
    <location>
        <begin position="22"/>
        <end position="31"/>
    </location>
</feature>
<gene>
    <name evidence="2" type="ORF">HJG54_09255</name>
</gene>
<dbReference type="Pfam" id="PF20133">
    <property type="entry name" value="HHL1-like"/>
    <property type="match status" value="1"/>
</dbReference>
<dbReference type="RefSeq" id="WP_316434596.1">
    <property type="nucleotide sequence ID" value="NZ_CP053586.1"/>
</dbReference>
<reference evidence="2" key="1">
    <citation type="submission" date="2020-05" db="EMBL/GenBank/DDBJ databases">
        <authorList>
            <person name="Zhu T."/>
            <person name="Keshari N."/>
            <person name="Lu X."/>
        </authorList>
    </citation>
    <scope>NUCLEOTIDE SEQUENCE</scope>
    <source>
        <strain evidence="2">NK1-12</strain>
    </source>
</reference>
<dbReference type="PANTHER" id="PTHR48191:SF2">
    <property type="entry name" value="PROTEIN HHL1, CHLOROPLASTIC"/>
    <property type="match status" value="1"/>
</dbReference>
<evidence type="ECO:0000256" key="1">
    <source>
        <dbReference type="SAM" id="MobiDB-lite"/>
    </source>
</evidence>
<dbReference type="AlphaFoldDB" id="A0AA97AJV1"/>
<protein>
    <submittedName>
        <fullName evidence="2">Uncharacterized protein</fullName>
    </submittedName>
</protein>
<evidence type="ECO:0000313" key="2">
    <source>
        <dbReference type="EMBL" id="WNZ23027.1"/>
    </source>
</evidence>
<dbReference type="InterPro" id="IPR045388">
    <property type="entry name" value="HHL1-like"/>
</dbReference>
<proteinExistence type="predicted"/>
<sequence length="149" mass="16885">MTTHSGFGKSQSRPQVSKRATKRAEASKQLDQMRADGVPEFEIYLRIRGKKNWYPVGVIAVKRSSQINQAIFGSQEDLLQGAFRLYPVLRKHQQHLEYGYRLKEYKDEPIQVAVPPQAGSKAGLQTVFNPVKHQIDQIKARVAGLLQRG</sequence>
<dbReference type="PANTHER" id="PTHR48191">
    <property type="entry name" value="PROTEIN HHL1 CHLOROPLASTIC"/>
    <property type="match status" value="1"/>
</dbReference>
<feature type="region of interest" description="Disordered" evidence="1">
    <location>
        <begin position="1"/>
        <end position="31"/>
    </location>
</feature>